<dbReference type="Proteomes" id="UP001205965">
    <property type="component" value="Unassembled WGS sequence"/>
</dbReference>
<keyword evidence="2" id="KW-1185">Reference proteome</keyword>
<organism evidence="1 2">
    <name type="scientific">Corynebacterium lemuris</name>
    <dbReference type="NCBI Taxonomy" id="1859292"/>
    <lineage>
        <taxon>Bacteria</taxon>
        <taxon>Bacillati</taxon>
        <taxon>Actinomycetota</taxon>
        <taxon>Actinomycetes</taxon>
        <taxon>Mycobacteriales</taxon>
        <taxon>Corynebacteriaceae</taxon>
        <taxon>Corynebacterium</taxon>
    </lineage>
</organism>
<dbReference type="InterPro" id="IPR054833">
    <property type="entry name" value="FormamaseFmdA"/>
</dbReference>
<dbReference type="EMBL" id="JANWTC010000003">
    <property type="protein sequence ID" value="MCS5479332.1"/>
    <property type="molecule type" value="Genomic_DNA"/>
</dbReference>
<sequence>MNHHATIFPLDPDRPFHEQDILGHNRWHPEIPPVATVRPGETFRIDCRDWFDGAVRNDESARDVLTAPFHIGHQLSGPFRVEGARPGDLLVVDIVDVGPTSEGEQTGPLAGQGWGYTGIFAPSHGGGLLHGHFPDAHKAIWDFRDGQATSRHIPGVSFRGAPHPGVMGTAPSAELLTRWNKREARLVARHPWKVPPLALPPLAHGALLGQVPEEEAGRIALEAAQTTPPRENGGNQDIRDLTRGSRVFYPVFVAGANLSVGDLHFSQGDGEITLCGAIEMGGVVELHVDLIPGGMDTYHVQDHAIFVPGSAAPSYDDWLSFSGVSVTEDGRQRHLDPYLAFQRACLHAIDHLTVFGYTREQAYLLLGAAPVRAHLSSVVDLPNACVTLHIPTEIFDFDIRPGTQGPHQVVAGLHPPRADAALLDDEDVLRAVPKNKRTLLPAARRLGGAAAEPVAQVFGRLRSLFGR</sequence>
<protein>
    <submittedName>
        <fullName evidence="1">Acetamidase/formamidase family protein</fullName>
    </submittedName>
</protein>
<dbReference type="PANTHER" id="PTHR31891">
    <property type="entry name" value="FORMAMIDASE C869.04-RELATED"/>
    <property type="match status" value="1"/>
</dbReference>
<dbReference type="Gene3D" id="2.60.120.580">
    <property type="entry name" value="Acetamidase/Formamidase-like domains"/>
    <property type="match status" value="1"/>
</dbReference>
<evidence type="ECO:0000313" key="2">
    <source>
        <dbReference type="Proteomes" id="UP001205965"/>
    </source>
</evidence>
<dbReference type="PANTHER" id="PTHR31891:SF1">
    <property type="entry name" value="FORMAMIDASE C869.04-RELATED"/>
    <property type="match status" value="1"/>
</dbReference>
<dbReference type="RefSeq" id="WP_259427378.1">
    <property type="nucleotide sequence ID" value="NZ_JANWTC010000003.1"/>
</dbReference>
<comment type="caution">
    <text evidence="1">The sequence shown here is derived from an EMBL/GenBank/DDBJ whole genome shotgun (WGS) entry which is preliminary data.</text>
</comment>
<dbReference type="Pfam" id="PF03069">
    <property type="entry name" value="FmdA_AmdA"/>
    <property type="match status" value="1"/>
</dbReference>
<reference evidence="1 2" key="1">
    <citation type="submission" date="2022-08" db="EMBL/GenBank/DDBJ databases">
        <title>YIM 101645 draft genome.</title>
        <authorList>
            <person name="Chen X."/>
        </authorList>
    </citation>
    <scope>NUCLEOTIDE SEQUENCE [LARGE SCALE GENOMIC DNA]</scope>
    <source>
        <strain evidence="1 2">YIM 101645</strain>
    </source>
</reference>
<name>A0ABT2FZ68_9CORY</name>
<dbReference type="InterPro" id="IPR004304">
    <property type="entry name" value="FmdA_AmdA"/>
</dbReference>
<dbReference type="NCBIfam" id="NF045496">
    <property type="entry name" value="FormamaseFmdA"/>
    <property type="match status" value="1"/>
</dbReference>
<accession>A0ABT2FZ68</accession>
<gene>
    <name evidence="1" type="ORF">NYP18_06640</name>
</gene>
<proteinExistence type="predicted"/>
<evidence type="ECO:0000313" key="1">
    <source>
        <dbReference type="EMBL" id="MCS5479332.1"/>
    </source>
</evidence>
<dbReference type="SUPFAM" id="SSF141130">
    <property type="entry name" value="Acetamidase/Formamidase-like"/>
    <property type="match status" value="1"/>
</dbReference>